<dbReference type="InterPro" id="IPR000702">
    <property type="entry name" value="Ribosomal_uL6-like"/>
</dbReference>
<dbReference type="GO" id="GO:0003735">
    <property type="term" value="F:structural constituent of ribosome"/>
    <property type="evidence" value="ECO:0007669"/>
    <property type="project" value="InterPro"/>
</dbReference>
<dbReference type="PANTHER" id="PTHR11655:SF17">
    <property type="entry name" value="RIBOSOMAL PROTEIN L6-RELATED"/>
    <property type="match status" value="1"/>
</dbReference>
<dbReference type="GO" id="GO:1990904">
    <property type="term" value="C:ribonucleoprotein complex"/>
    <property type="evidence" value="ECO:0007669"/>
    <property type="project" value="UniProtKB-KW"/>
</dbReference>
<dbReference type="AlphaFoldDB" id="A0A9Q0J1H2"/>
<evidence type="ECO:0000256" key="1">
    <source>
        <dbReference type="ARBA" id="ARBA00009356"/>
    </source>
</evidence>
<dbReference type="OrthoDB" id="540873at2759"/>
<feature type="domain" description="Large ribosomal subunit protein uL6 alpha-beta" evidence="5">
    <location>
        <begin position="159"/>
        <end position="221"/>
    </location>
</feature>
<dbReference type="Pfam" id="PF00347">
    <property type="entry name" value="Ribosomal_L6"/>
    <property type="match status" value="2"/>
</dbReference>
<dbReference type="InterPro" id="IPR036789">
    <property type="entry name" value="Ribosomal_uL6-like_a/b-dom_sf"/>
</dbReference>
<evidence type="ECO:0000313" key="6">
    <source>
        <dbReference type="EMBL" id="KAJ4824849.1"/>
    </source>
</evidence>
<dbReference type="GO" id="GO:0006412">
    <property type="term" value="P:translation"/>
    <property type="evidence" value="ECO:0007669"/>
    <property type="project" value="InterPro"/>
</dbReference>
<name>A0A9Q0J1H2_9ROSI</name>
<evidence type="ECO:0000259" key="5">
    <source>
        <dbReference type="Pfam" id="PF00347"/>
    </source>
</evidence>
<proteinExistence type="inferred from homology"/>
<dbReference type="Proteomes" id="UP001141552">
    <property type="component" value="Unassembled WGS sequence"/>
</dbReference>
<organism evidence="6 7">
    <name type="scientific">Turnera subulata</name>
    <dbReference type="NCBI Taxonomy" id="218843"/>
    <lineage>
        <taxon>Eukaryota</taxon>
        <taxon>Viridiplantae</taxon>
        <taxon>Streptophyta</taxon>
        <taxon>Embryophyta</taxon>
        <taxon>Tracheophyta</taxon>
        <taxon>Spermatophyta</taxon>
        <taxon>Magnoliopsida</taxon>
        <taxon>eudicotyledons</taxon>
        <taxon>Gunneridae</taxon>
        <taxon>Pentapetalae</taxon>
        <taxon>rosids</taxon>
        <taxon>fabids</taxon>
        <taxon>Malpighiales</taxon>
        <taxon>Passifloraceae</taxon>
        <taxon>Turnera</taxon>
    </lineage>
</organism>
<keyword evidence="7" id="KW-1185">Reference proteome</keyword>
<dbReference type="InterPro" id="IPR020040">
    <property type="entry name" value="Ribosomal_uL6_a/b-dom"/>
</dbReference>
<dbReference type="PANTHER" id="PTHR11655">
    <property type="entry name" value="60S/50S RIBOSOMAL PROTEIN L6/L9"/>
    <property type="match status" value="1"/>
</dbReference>
<keyword evidence="2 4" id="KW-0689">Ribosomal protein</keyword>
<dbReference type="InterPro" id="IPR019906">
    <property type="entry name" value="Ribosomal_uL6_bac-type"/>
</dbReference>
<evidence type="ECO:0000256" key="4">
    <source>
        <dbReference type="RuleBase" id="RU003869"/>
    </source>
</evidence>
<dbReference type="EMBL" id="JAKUCV010007073">
    <property type="protein sequence ID" value="KAJ4824849.1"/>
    <property type="molecule type" value="Genomic_DNA"/>
</dbReference>
<evidence type="ECO:0000313" key="7">
    <source>
        <dbReference type="Proteomes" id="UP001141552"/>
    </source>
</evidence>
<reference evidence="6" key="1">
    <citation type="submission" date="2022-02" db="EMBL/GenBank/DDBJ databases">
        <authorList>
            <person name="Henning P.M."/>
            <person name="McCubbin A.G."/>
            <person name="Shore J.S."/>
        </authorList>
    </citation>
    <scope>NUCLEOTIDE SEQUENCE</scope>
    <source>
        <strain evidence="6">F60SS</strain>
        <tissue evidence="6">Leaves</tissue>
    </source>
</reference>
<gene>
    <name evidence="6" type="ORF">Tsubulata_048760</name>
</gene>
<dbReference type="PRINTS" id="PR00059">
    <property type="entry name" value="RIBOSOMALL6"/>
</dbReference>
<comment type="caution">
    <text evidence="6">The sequence shown here is derived from an EMBL/GenBank/DDBJ whole genome shotgun (WGS) entry which is preliminary data.</text>
</comment>
<feature type="domain" description="Large ribosomal subunit protein uL6 alpha-beta" evidence="5">
    <location>
        <begin position="55"/>
        <end position="124"/>
    </location>
</feature>
<keyword evidence="3 4" id="KW-0687">Ribonucleoprotein</keyword>
<reference evidence="6" key="2">
    <citation type="journal article" date="2023" name="Plants (Basel)">
        <title>Annotation of the Turnera subulata (Passifloraceae) Draft Genome Reveals the S-Locus Evolved after the Divergence of Turneroideae from Passifloroideae in a Stepwise Manner.</title>
        <authorList>
            <person name="Henning P.M."/>
            <person name="Roalson E.H."/>
            <person name="Mir W."/>
            <person name="McCubbin A.G."/>
            <person name="Shore J.S."/>
        </authorList>
    </citation>
    <scope>NUCLEOTIDE SEQUENCE</scope>
    <source>
        <strain evidence="6">F60SS</strain>
    </source>
</reference>
<protein>
    <recommendedName>
        <fullName evidence="5">Large ribosomal subunit protein uL6 alpha-beta domain-containing protein</fullName>
    </recommendedName>
</protein>
<sequence length="262" mass="29601">MNLLESRLRIIEISYAYLIVRNLISEELLGSSSCVIEMEAKFLKFLKMVGVGFKARTEQEGRLLFLKLGYSTHEVELAVPPGVRVFCLKSNVICCAGLDKGRVHHFASAVRSCKPPEVYTGKGIFYIDEDCSVGSSSCVINMEAKFFKFLKIVGLGFKARAEQEGRLLFLKVNYSHELELSVPPAVRVFCLKDNVICCAGLDKQRVHQFAAAVRSTWPPDMFVRRDKNNKSWVGNASNKGIRYIDEVVKLKEGKLGFHRRNR</sequence>
<dbReference type="SUPFAM" id="SSF56053">
    <property type="entry name" value="Ribosomal protein L6"/>
    <property type="match status" value="2"/>
</dbReference>
<dbReference type="Gene3D" id="3.90.930.12">
    <property type="entry name" value="Ribosomal protein L6, alpha-beta domain"/>
    <property type="match status" value="2"/>
</dbReference>
<dbReference type="GO" id="GO:0005840">
    <property type="term" value="C:ribosome"/>
    <property type="evidence" value="ECO:0007669"/>
    <property type="project" value="UniProtKB-KW"/>
</dbReference>
<evidence type="ECO:0000256" key="3">
    <source>
        <dbReference type="ARBA" id="ARBA00023274"/>
    </source>
</evidence>
<evidence type="ECO:0000256" key="2">
    <source>
        <dbReference type="ARBA" id="ARBA00022980"/>
    </source>
</evidence>
<dbReference type="GO" id="GO:0019843">
    <property type="term" value="F:rRNA binding"/>
    <property type="evidence" value="ECO:0007669"/>
    <property type="project" value="InterPro"/>
</dbReference>
<comment type="similarity">
    <text evidence="1 4">Belongs to the universal ribosomal protein uL6 family.</text>
</comment>
<accession>A0A9Q0J1H2</accession>